<reference evidence="1 2" key="1">
    <citation type="submission" date="2018-02" db="EMBL/GenBank/DDBJ databases">
        <title>Insights into the biology of acidophilic members of the Acidiferrobacteraceae family derived from comparative genomic analyses.</title>
        <authorList>
            <person name="Issotta F."/>
            <person name="Thyssen C."/>
            <person name="Mena C."/>
            <person name="Moya A."/>
            <person name="Bellenberg S."/>
            <person name="Sproer C."/>
            <person name="Covarrubias P.C."/>
            <person name="Sand W."/>
            <person name="Quatrini R."/>
            <person name="Vera M."/>
        </authorList>
    </citation>
    <scope>NUCLEOTIDE SEQUENCE [LARGE SCALE GENOMIC DNA]</scope>
    <source>
        <strain evidence="2">m-1</strain>
    </source>
</reference>
<dbReference type="InterPro" id="IPR007466">
    <property type="entry name" value="Peptidyl-Arg-deiminase_porph"/>
</dbReference>
<sequence length="357" mass="39119">MTTITIRRQDRTTAVRRFPAEWEPQSGVMLTWPHAYGDWAPVLDEALATFAAITAAITRYETALIVAYDEPHEVRIRAALRAAAADEARVRIVMAPSDDVFVRDHGPLTVETEHGLLLQDFAFNGWGRKYPYTRDDALTRAIYAQGTLGAIPLESTDFVLEGGSVESDGAGTLLVTARCLLSPARNPKQSAADIEAVLALRLAAHRILWLHHGYLAGDDTDGHIDTLARFCDPRTIAYCACPAPDDEHYEELKAMEQELRALRTASGAPYRLVPLPWPAAKLDAMGERMPATYANFLIINGAVLVPLYGDRQDQEALRVIGTCFPGRDVIGIPSLTLIAQHGSLHCATMQLPRGVLA</sequence>
<accession>A0A1C2G277</accession>
<keyword evidence="2" id="KW-1185">Reference proteome</keyword>
<dbReference type="STRING" id="163359.A9R16_10625"/>
<name>A0A1C2G277_9GAMM</name>
<dbReference type="GO" id="GO:0004668">
    <property type="term" value="F:protein-arginine deiminase activity"/>
    <property type="evidence" value="ECO:0007669"/>
    <property type="project" value="InterPro"/>
</dbReference>
<dbReference type="Pfam" id="PF04371">
    <property type="entry name" value="PAD_porph"/>
    <property type="match status" value="1"/>
</dbReference>
<dbReference type="RefSeq" id="WP_065969902.1">
    <property type="nucleotide sequence ID" value="NZ_CP080624.1"/>
</dbReference>
<evidence type="ECO:0000313" key="1">
    <source>
        <dbReference type="EMBL" id="RCN56026.1"/>
    </source>
</evidence>
<dbReference type="EMBL" id="PSYR01000002">
    <property type="protein sequence ID" value="RCN56026.1"/>
    <property type="molecule type" value="Genomic_DNA"/>
</dbReference>
<dbReference type="SUPFAM" id="SSF55909">
    <property type="entry name" value="Pentein"/>
    <property type="match status" value="1"/>
</dbReference>
<dbReference type="PANTHER" id="PTHR31377:SF0">
    <property type="entry name" value="AGMATINE DEIMINASE-RELATED"/>
    <property type="match status" value="1"/>
</dbReference>
<dbReference type="PANTHER" id="PTHR31377">
    <property type="entry name" value="AGMATINE DEIMINASE-RELATED"/>
    <property type="match status" value="1"/>
</dbReference>
<protein>
    <submittedName>
        <fullName evidence="1">Agmatine deiminase family protein</fullName>
    </submittedName>
</protein>
<dbReference type="OrthoDB" id="9808013at2"/>
<dbReference type="AlphaFoldDB" id="A0A1C2G277"/>
<gene>
    <name evidence="1" type="ORF">C4900_09070</name>
</gene>
<organism evidence="1 2">
    <name type="scientific">Acidiferrobacter thiooxydans</name>
    <dbReference type="NCBI Taxonomy" id="163359"/>
    <lineage>
        <taxon>Bacteria</taxon>
        <taxon>Pseudomonadati</taxon>
        <taxon>Pseudomonadota</taxon>
        <taxon>Gammaproteobacteria</taxon>
        <taxon>Acidiferrobacterales</taxon>
        <taxon>Acidiferrobacteraceae</taxon>
        <taxon>Acidiferrobacter</taxon>
    </lineage>
</organism>
<evidence type="ECO:0000313" key="2">
    <source>
        <dbReference type="Proteomes" id="UP000253250"/>
    </source>
</evidence>
<dbReference type="Gene3D" id="3.75.10.10">
    <property type="entry name" value="L-arginine/glycine Amidinotransferase, Chain A"/>
    <property type="match status" value="1"/>
</dbReference>
<comment type="caution">
    <text evidence="1">The sequence shown here is derived from an EMBL/GenBank/DDBJ whole genome shotgun (WGS) entry which is preliminary data.</text>
</comment>
<dbReference type="GO" id="GO:0009446">
    <property type="term" value="P:putrescine biosynthetic process"/>
    <property type="evidence" value="ECO:0007669"/>
    <property type="project" value="InterPro"/>
</dbReference>
<dbReference type="GO" id="GO:0047632">
    <property type="term" value="F:agmatine deiminase activity"/>
    <property type="evidence" value="ECO:0007669"/>
    <property type="project" value="TreeGrafter"/>
</dbReference>
<proteinExistence type="predicted"/>
<dbReference type="Proteomes" id="UP000253250">
    <property type="component" value="Unassembled WGS sequence"/>
</dbReference>